<reference evidence="1 2" key="1">
    <citation type="journal article" date="2020" name="Nat. Food">
        <title>A phased Vanilla planifolia genome enables genetic improvement of flavour and production.</title>
        <authorList>
            <person name="Hasing T."/>
            <person name="Tang H."/>
            <person name="Brym M."/>
            <person name="Khazi F."/>
            <person name="Huang T."/>
            <person name="Chambers A.H."/>
        </authorList>
    </citation>
    <scope>NUCLEOTIDE SEQUENCE [LARGE SCALE GENOMIC DNA]</scope>
    <source>
        <tissue evidence="1">Leaf</tissue>
    </source>
</reference>
<accession>A0A835QWL7</accession>
<comment type="caution">
    <text evidence="1">The sequence shown here is derived from an EMBL/GenBank/DDBJ whole genome shotgun (WGS) entry which is preliminary data.</text>
</comment>
<dbReference type="EMBL" id="JADCNL010000005">
    <property type="protein sequence ID" value="KAG0480064.1"/>
    <property type="molecule type" value="Genomic_DNA"/>
</dbReference>
<dbReference type="Proteomes" id="UP000636800">
    <property type="component" value="Chromosome 5"/>
</dbReference>
<evidence type="ECO:0000313" key="1">
    <source>
        <dbReference type="EMBL" id="KAG0480064.1"/>
    </source>
</evidence>
<sequence>MKTSSQSAYPPATELSIATNFPSSLFLHNRLAVAGYRRRVSKVSTHGAEEL</sequence>
<protein>
    <submittedName>
        <fullName evidence="1">Uncharacterized protein</fullName>
    </submittedName>
</protein>
<name>A0A835QWL7_VANPL</name>
<keyword evidence="2" id="KW-1185">Reference proteome</keyword>
<proteinExistence type="predicted"/>
<dbReference type="OrthoDB" id="5516033at2759"/>
<evidence type="ECO:0000313" key="2">
    <source>
        <dbReference type="Proteomes" id="UP000636800"/>
    </source>
</evidence>
<dbReference type="AlphaFoldDB" id="A0A835QWL7"/>
<gene>
    <name evidence="1" type="ORF">HPP92_010922</name>
</gene>
<organism evidence="1 2">
    <name type="scientific">Vanilla planifolia</name>
    <name type="common">Vanilla</name>
    <dbReference type="NCBI Taxonomy" id="51239"/>
    <lineage>
        <taxon>Eukaryota</taxon>
        <taxon>Viridiplantae</taxon>
        <taxon>Streptophyta</taxon>
        <taxon>Embryophyta</taxon>
        <taxon>Tracheophyta</taxon>
        <taxon>Spermatophyta</taxon>
        <taxon>Magnoliopsida</taxon>
        <taxon>Liliopsida</taxon>
        <taxon>Asparagales</taxon>
        <taxon>Orchidaceae</taxon>
        <taxon>Vanilloideae</taxon>
        <taxon>Vanilleae</taxon>
        <taxon>Vanilla</taxon>
    </lineage>
</organism>